<feature type="non-terminal residue" evidence="8">
    <location>
        <position position="1"/>
    </location>
</feature>
<proteinExistence type="inferred from homology"/>
<evidence type="ECO:0000256" key="1">
    <source>
        <dbReference type="ARBA" id="ARBA00022670"/>
    </source>
</evidence>
<dbReference type="Proteomes" id="UP000283254">
    <property type="component" value="Unassembled WGS sequence"/>
</dbReference>
<dbReference type="GO" id="GO:0005829">
    <property type="term" value="C:cytosol"/>
    <property type="evidence" value="ECO:0007669"/>
    <property type="project" value="TreeGrafter"/>
</dbReference>
<comment type="caution">
    <text evidence="8">The sequence shown here is derived from an EMBL/GenBank/DDBJ whole genome shotgun (WGS) entry which is preliminary data.</text>
</comment>
<comment type="similarity">
    <text evidence="6">Belongs to the peptidase M3 family.</text>
</comment>
<dbReference type="Gene3D" id="1.10.1370.40">
    <property type="match status" value="1"/>
</dbReference>
<sequence>TFHEFGHALHGMFSDVKYPKFSGTNVPRDFVEYPSQVNEMWVTYPEVLANYAKHHQTGAPMPKELLDKVVASKKFAQGYRTTEYLAAAL</sequence>
<evidence type="ECO:0000259" key="7">
    <source>
        <dbReference type="Pfam" id="PF01432"/>
    </source>
</evidence>
<accession>A0A422QEH4</accession>
<keyword evidence="3 6" id="KW-0378">Hydrolase</keyword>
<reference evidence="8" key="1">
    <citation type="submission" date="2014-10" db="EMBL/GenBank/DDBJ databases">
        <title>Massilia sp. genome.</title>
        <authorList>
            <person name="Xu B."/>
            <person name="Dai L."/>
            <person name="Huang Z."/>
        </authorList>
    </citation>
    <scope>NUCLEOTIDE SEQUENCE [LARGE SCALE GENOMIC DNA]</scope>
    <source>
        <strain evidence="8">CFS-1</strain>
    </source>
</reference>
<dbReference type="Pfam" id="PF01432">
    <property type="entry name" value="Peptidase_M3"/>
    <property type="match status" value="1"/>
</dbReference>
<gene>
    <name evidence="8" type="ORF">NM04_23895</name>
</gene>
<comment type="cofactor">
    <cofactor evidence="6">
        <name>Zn(2+)</name>
        <dbReference type="ChEBI" id="CHEBI:29105"/>
    </cofactor>
    <text evidence="6">Binds 1 zinc ion.</text>
</comment>
<dbReference type="AlphaFoldDB" id="A0A422QEH4"/>
<keyword evidence="5 6" id="KW-0482">Metalloprotease</keyword>
<keyword evidence="2 6" id="KW-0479">Metal-binding</keyword>
<evidence type="ECO:0000313" key="8">
    <source>
        <dbReference type="EMBL" id="RNF28309.1"/>
    </source>
</evidence>
<evidence type="ECO:0000256" key="6">
    <source>
        <dbReference type="RuleBase" id="RU003435"/>
    </source>
</evidence>
<dbReference type="GO" id="GO:0006508">
    <property type="term" value="P:proteolysis"/>
    <property type="evidence" value="ECO:0007669"/>
    <property type="project" value="UniProtKB-KW"/>
</dbReference>
<evidence type="ECO:0000256" key="3">
    <source>
        <dbReference type="ARBA" id="ARBA00022801"/>
    </source>
</evidence>
<dbReference type="EMBL" id="JSAB01000358">
    <property type="protein sequence ID" value="RNF28309.1"/>
    <property type="molecule type" value="Genomic_DNA"/>
</dbReference>
<feature type="non-terminal residue" evidence="8">
    <location>
        <position position="89"/>
    </location>
</feature>
<keyword evidence="9" id="KW-1185">Reference proteome</keyword>
<dbReference type="PANTHER" id="PTHR43660:SF1">
    <property type="entry name" value="DIPEPTIDYL CARBOXYPEPTIDASE"/>
    <property type="match status" value="1"/>
</dbReference>
<evidence type="ECO:0000256" key="5">
    <source>
        <dbReference type="ARBA" id="ARBA00023049"/>
    </source>
</evidence>
<dbReference type="PANTHER" id="PTHR43660">
    <property type="entry name" value="DIPEPTIDYL CARBOXYPEPTIDASE"/>
    <property type="match status" value="1"/>
</dbReference>
<evidence type="ECO:0000256" key="2">
    <source>
        <dbReference type="ARBA" id="ARBA00022723"/>
    </source>
</evidence>
<keyword evidence="1 6" id="KW-0645">Protease</keyword>
<dbReference type="RefSeq" id="WP_148044137.1">
    <property type="nucleotide sequence ID" value="NZ_JSAB01000358.1"/>
</dbReference>
<dbReference type="InterPro" id="IPR045090">
    <property type="entry name" value="Pept_M3A_M3B"/>
</dbReference>
<dbReference type="InterPro" id="IPR001567">
    <property type="entry name" value="Pept_M3A_M3B_dom"/>
</dbReference>
<dbReference type="SUPFAM" id="SSF55486">
    <property type="entry name" value="Metalloproteases ('zincins'), catalytic domain"/>
    <property type="match status" value="1"/>
</dbReference>
<evidence type="ECO:0000256" key="4">
    <source>
        <dbReference type="ARBA" id="ARBA00022833"/>
    </source>
</evidence>
<dbReference type="GO" id="GO:0046872">
    <property type="term" value="F:metal ion binding"/>
    <property type="evidence" value="ECO:0007669"/>
    <property type="project" value="UniProtKB-UniRule"/>
</dbReference>
<keyword evidence="4 6" id="KW-0862">Zinc</keyword>
<feature type="domain" description="Peptidase M3A/M3B catalytic" evidence="7">
    <location>
        <begin position="2"/>
        <end position="88"/>
    </location>
</feature>
<dbReference type="OrthoDB" id="9773538at2"/>
<evidence type="ECO:0000313" key="9">
    <source>
        <dbReference type="Proteomes" id="UP000283254"/>
    </source>
</evidence>
<organism evidence="8 9">
    <name type="scientific">Massilia aurea</name>
    <dbReference type="NCBI Taxonomy" id="373040"/>
    <lineage>
        <taxon>Bacteria</taxon>
        <taxon>Pseudomonadati</taxon>
        <taxon>Pseudomonadota</taxon>
        <taxon>Betaproteobacteria</taxon>
        <taxon>Burkholderiales</taxon>
        <taxon>Oxalobacteraceae</taxon>
        <taxon>Telluria group</taxon>
        <taxon>Massilia</taxon>
    </lineage>
</organism>
<dbReference type="GO" id="GO:0004222">
    <property type="term" value="F:metalloendopeptidase activity"/>
    <property type="evidence" value="ECO:0007669"/>
    <property type="project" value="InterPro"/>
</dbReference>
<name>A0A422QEH4_9BURK</name>
<dbReference type="GO" id="GO:0004180">
    <property type="term" value="F:carboxypeptidase activity"/>
    <property type="evidence" value="ECO:0007669"/>
    <property type="project" value="TreeGrafter"/>
</dbReference>
<protein>
    <recommendedName>
        <fullName evidence="7">Peptidase M3A/M3B catalytic domain-containing protein</fullName>
    </recommendedName>
</protein>